<organism evidence="1 2">
    <name type="scientific">Zizania palustris</name>
    <name type="common">Northern wild rice</name>
    <dbReference type="NCBI Taxonomy" id="103762"/>
    <lineage>
        <taxon>Eukaryota</taxon>
        <taxon>Viridiplantae</taxon>
        <taxon>Streptophyta</taxon>
        <taxon>Embryophyta</taxon>
        <taxon>Tracheophyta</taxon>
        <taxon>Spermatophyta</taxon>
        <taxon>Magnoliopsida</taxon>
        <taxon>Liliopsida</taxon>
        <taxon>Poales</taxon>
        <taxon>Poaceae</taxon>
        <taxon>BOP clade</taxon>
        <taxon>Oryzoideae</taxon>
        <taxon>Oryzeae</taxon>
        <taxon>Zizaniinae</taxon>
        <taxon>Zizania</taxon>
    </lineage>
</organism>
<evidence type="ECO:0000313" key="1">
    <source>
        <dbReference type="EMBL" id="KAG8066539.1"/>
    </source>
</evidence>
<evidence type="ECO:0000313" key="2">
    <source>
        <dbReference type="Proteomes" id="UP000729402"/>
    </source>
</evidence>
<keyword evidence="2" id="KW-1185">Reference proteome</keyword>
<gene>
    <name evidence="1" type="ORF">GUJ93_ZPchr0004g39150</name>
</gene>
<reference evidence="1" key="2">
    <citation type="submission" date="2021-02" db="EMBL/GenBank/DDBJ databases">
        <authorList>
            <person name="Kimball J.A."/>
            <person name="Haas M.W."/>
            <person name="Macchietto M."/>
            <person name="Kono T."/>
            <person name="Duquette J."/>
            <person name="Shao M."/>
        </authorList>
    </citation>
    <scope>NUCLEOTIDE SEQUENCE</scope>
    <source>
        <tissue evidence="1">Fresh leaf tissue</tissue>
    </source>
</reference>
<comment type="caution">
    <text evidence="1">The sequence shown here is derived from an EMBL/GenBank/DDBJ whole genome shotgun (WGS) entry which is preliminary data.</text>
</comment>
<reference evidence="1" key="1">
    <citation type="journal article" date="2021" name="bioRxiv">
        <title>Whole Genome Assembly and Annotation of Northern Wild Rice, Zizania palustris L., Supports a Whole Genome Duplication in the Zizania Genus.</title>
        <authorList>
            <person name="Haas M."/>
            <person name="Kono T."/>
            <person name="Macchietto M."/>
            <person name="Millas R."/>
            <person name="McGilp L."/>
            <person name="Shao M."/>
            <person name="Duquette J."/>
            <person name="Hirsch C.N."/>
            <person name="Kimball J."/>
        </authorList>
    </citation>
    <scope>NUCLEOTIDE SEQUENCE</scope>
    <source>
        <tissue evidence="1">Fresh leaf tissue</tissue>
    </source>
</reference>
<protein>
    <submittedName>
        <fullName evidence="1">Uncharacterized protein</fullName>
    </submittedName>
</protein>
<sequence length="69" mass="7518">MIWALDFRHHIGYGCGVPPGLQNLGEAVKGFSLPPSGSDFRGWLTASAARIPRRRAAGAWSRGRARRSL</sequence>
<proteinExistence type="predicted"/>
<dbReference type="AlphaFoldDB" id="A0A8J5SJN5"/>
<dbReference type="EMBL" id="JAAALK010000285">
    <property type="protein sequence ID" value="KAG8066539.1"/>
    <property type="molecule type" value="Genomic_DNA"/>
</dbReference>
<dbReference type="Proteomes" id="UP000729402">
    <property type="component" value="Unassembled WGS sequence"/>
</dbReference>
<name>A0A8J5SJN5_ZIZPA</name>
<accession>A0A8J5SJN5</accession>